<keyword evidence="4" id="KW-1185">Reference proteome</keyword>
<evidence type="ECO:0000313" key="4">
    <source>
        <dbReference type="Proteomes" id="UP001596407"/>
    </source>
</evidence>
<dbReference type="GeneID" id="79304120"/>
<evidence type="ECO:0000313" key="3">
    <source>
        <dbReference type="EMBL" id="MFC7082443.1"/>
    </source>
</evidence>
<reference evidence="3 4" key="1">
    <citation type="journal article" date="2019" name="Int. J. Syst. Evol. Microbiol.">
        <title>The Global Catalogue of Microorganisms (GCM) 10K type strain sequencing project: providing services to taxonomists for standard genome sequencing and annotation.</title>
        <authorList>
            <consortium name="The Broad Institute Genomics Platform"/>
            <consortium name="The Broad Institute Genome Sequencing Center for Infectious Disease"/>
            <person name="Wu L."/>
            <person name="Ma J."/>
        </authorList>
    </citation>
    <scope>NUCLEOTIDE SEQUENCE [LARGE SCALE GENOMIC DNA]</scope>
    <source>
        <strain evidence="3 4">DT72</strain>
    </source>
</reference>
<feature type="transmembrane region" description="Helical" evidence="2">
    <location>
        <begin position="46"/>
        <end position="65"/>
    </location>
</feature>
<accession>A0ABD5WQJ9</accession>
<sequence length="100" mass="10830">MISATFAALSVIPWSKCYVGLSAVGAALVGALWVGAYPFILLSDAARAAFLTTMFGVSALVHHYYARRTKLGAGEAPPETERRWRRGASRSRSHCSVWPC</sequence>
<name>A0ABD5WQJ9_9EURY</name>
<evidence type="ECO:0000256" key="1">
    <source>
        <dbReference type="SAM" id="MobiDB-lite"/>
    </source>
</evidence>
<keyword evidence="2" id="KW-0472">Membrane</keyword>
<proteinExistence type="predicted"/>
<dbReference type="EMBL" id="JBHSZH010000005">
    <property type="protein sequence ID" value="MFC7082443.1"/>
    <property type="molecule type" value="Genomic_DNA"/>
</dbReference>
<feature type="region of interest" description="Disordered" evidence="1">
    <location>
        <begin position="74"/>
        <end position="100"/>
    </location>
</feature>
<feature type="transmembrane region" description="Helical" evidence="2">
    <location>
        <begin position="18"/>
        <end position="40"/>
    </location>
</feature>
<keyword evidence="2" id="KW-0812">Transmembrane</keyword>
<gene>
    <name evidence="3" type="ORF">ACFQJ6_22520</name>
</gene>
<comment type="caution">
    <text evidence="3">The sequence shown here is derived from an EMBL/GenBank/DDBJ whole genome shotgun (WGS) entry which is preliminary data.</text>
</comment>
<dbReference type="RefSeq" id="WP_276279545.1">
    <property type="nucleotide sequence ID" value="NZ_CP119809.1"/>
</dbReference>
<organism evidence="3 4">
    <name type="scientific">Halorussus caseinilyticus</name>
    <dbReference type="NCBI Taxonomy" id="3034025"/>
    <lineage>
        <taxon>Archaea</taxon>
        <taxon>Methanobacteriati</taxon>
        <taxon>Methanobacteriota</taxon>
        <taxon>Stenosarchaea group</taxon>
        <taxon>Halobacteria</taxon>
        <taxon>Halobacteriales</taxon>
        <taxon>Haladaptataceae</taxon>
        <taxon>Halorussus</taxon>
    </lineage>
</organism>
<protein>
    <submittedName>
        <fullName evidence="3">Uncharacterized protein</fullName>
    </submittedName>
</protein>
<evidence type="ECO:0000256" key="2">
    <source>
        <dbReference type="SAM" id="Phobius"/>
    </source>
</evidence>
<dbReference type="Proteomes" id="UP001596407">
    <property type="component" value="Unassembled WGS sequence"/>
</dbReference>
<feature type="compositionally biased region" description="Basic residues" evidence="1">
    <location>
        <begin position="83"/>
        <end position="93"/>
    </location>
</feature>
<keyword evidence="2" id="KW-1133">Transmembrane helix</keyword>
<dbReference type="AlphaFoldDB" id="A0ABD5WQJ9"/>